<dbReference type="STRING" id="634771.SAMN04488128_1011594"/>
<protein>
    <submittedName>
        <fullName evidence="2">Uncharacterized protein</fullName>
    </submittedName>
</protein>
<keyword evidence="3" id="KW-1185">Reference proteome</keyword>
<dbReference type="Proteomes" id="UP000190367">
    <property type="component" value="Unassembled WGS sequence"/>
</dbReference>
<reference evidence="3" key="1">
    <citation type="submission" date="2017-02" db="EMBL/GenBank/DDBJ databases">
        <authorList>
            <person name="Varghese N."/>
            <person name="Submissions S."/>
        </authorList>
    </citation>
    <scope>NUCLEOTIDE SEQUENCE [LARGE SCALE GENOMIC DNA]</scope>
    <source>
        <strain evidence="3">DSM 22224</strain>
    </source>
</reference>
<sequence length="38" mass="4193">MNTLFLILYCLAAAGLAVLLMLAALLYLMMIQHQEGPQ</sequence>
<evidence type="ECO:0000256" key="1">
    <source>
        <dbReference type="SAM" id="Phobius"/>
    </source>
</evidence>
<proteinExistence type="predicted"/>
<dbReference type="EMBL" id="FUWZ01000001">
    <property type="protein sequence ID" value="SJZ78724.1"/>
    <property type="molecule type" value="Genomic_DNA"/>
</dbReference>
<evidence type="ECO:0000313" key="3">
    <source>
        <dbReference type="Proteomes" id="UP000190367"/>
    </source>
</evidence>
<keyword evidence="1" id="KW-0812">Transmembrane</keyword>
<evidence type="ECO:0000313" key="2">
    <source>
        <dbReference type="EMBL" id="SJZ78724.1"/>
    </source>
</evidence>
<name>A0A1T4NHL8_9BACT</name>
<keyword evidence="1" id="KW-1133">Transmembrane helix</keyword>
<gene>
    <name evidence="2" type="ORF">SAMN04488128_1011594</name>
</gene>
<keyword evidence="1" id="KW-0472">Membrane</keyword>
<dbReference type="AlphaFoldDB" id="A0A1T4NHL8"/>
<feature type="transmembrane region" description="Helical" evidence="1">
    <location>
        <begin position="6"/>
        <end position="28"/>
    </location>
</feature>
<accession>A0A1T4NHL8</accession>
<organism evidence="2 3">
    <name type="scientific">Chitinophaga eiseniae</name>
    <dbReference type="NCBI Taxonomy" id="634771"/>
    <lineage>
        <taxon>Bacteria</taxon>
        <taxon>Pseudomonadati</taxon>
        <taxon>Bacteroidota</taxon>
        <taxon>Chitinophagia</taxon>
        <taxon>Chitinophagales</taxon>
        <taxon>Chitinophagaceae</taxon>
        <taxon>Chitinophaga</taxon>
    </lineage>
</organism>